<reference evidence="4 5" key="1">
    <citation type="submission" date="2017-05" db="EMBL/GenBank/DDBJ databases">
        <authorList>
            <person name="Varghese N."/>
            <person name="Submissions S."/>
        </authorList>
    </citation>
    <scope>NUCLEOTIDE SEQUENCE [LARGE SCALE GENOMIC DNA]</scope>
    <source>
        <strain evidence="4 5">DSM 15360</strain>
    </source>
</reference>
<dbReference type="RefSeq" id="WP_283414066.1">
    <property type="nucleotide sequence ID" value="NZ_FXUA01000007.1"/>
</dbReference>
<dbReference type="Gene3D" id="3.20.110.20">
    <property type="match status" value="1"/>
</dbReference>
<organism evidence="4 5">
    <name type="scientific">Algoriphagus winogradskyi</name>
    <dbReference type="NCBI Taxonomy" id="237017"/>
    <lineage>
        <taxon>Bacteria</taxon>
        <taxon>Pseudomonadati</taxon>
        <taxon>Bacteroidota</taxon>
        <taxon>Cytophagia</taxon>
        <taxon>Cytophagales</taxon>
        <taxon>Cyclobacteriaceae</taxon>
        <taxon>Algoriphagus</taxon>
    </lineage>
</organism>
<dbReference type="SUPFAM" id="SSF88713">
    <property type="entry name" value="Glycoside hydrolase/deacetylase"/>
    <property type="match status" value="1"/>
</dbReference>
<evidence type="ECO:0000313" key="4">
    <source>
        <dbReference type="EMBL" id="SMP31020.1"/>
    </source>
</evidence>
<dbReference type="InterPro" id="IPR011330">
    <property type="entry name" value="Glyco_hydro/deAcase_b/a-brl"/>
</dbReference>
<accession>A0ABY1PCU2</accession>
<comment type="caution">
    <text evidence="4">The sequence shown here is derived from an EMBL/GenBank/DDBJ whole genome shotgun (WGS) entry which is preliminary data.</text>
</comment>
<dbReference type="PANTHER" id="PTHR36306:SF1">
    <property type="entry name" value="ALPHA-AMYLASE-RELATED"/>
    <property type="match status" value="1"/>
</dbReference>
<dbReference type="PANTHER" id="PTHR36306">
    <property type="entry name" value="ALPHA-AMYLASE-RELATED-RELATED"/>
    <property type="match status" value="1"/>
</dbReference>
<evidence type="ECO:0000313" key="5">
    <source>
        <dbReference type="Proteomes" id="UP001157915"/>
    </source>
</evidence>
<keyword evidence="5" id="KW-1185">Reference proteome</keyword>
<dbReference type="EMBL" id="FXUA01000007">
    <property type="protein sequence ID" value="SMP31020.1"/>
    <property type="molecule type" value="Genomic_DNA"/>
</dbReference>
<evidence type="ECO:0000259" key="3">
    <source>
        <dbReference type="Pfam" id="PF03065"/>
    </source>
</evidence>
<comment type="similarity">
    <text evidence="1">Belongs to the glycosyl hydrolase 57 family.</text>
</comment>
<dbReference type="CDD" id="cd10795">
    <property type="entry name" value="GH57N_MJA1_like"/>
    <property type="match status" value="1"/>
</dbReference>
<sequence>MRTICFYFQVHQPYRLKPYRFFDIGDDHHYWDDFLNRSVMRKVAQKCYLPMNALLLEMINKYNGAFKVSFSMSGVFLDQLETYAPDVLESFQKLVATGHCELLNETYAHTLAALKSKDEFQSMVKKHQEKIKKLFNGYKPKVFRNTELIYSDQIGAMVAEMGFDAILTEGAKHVLGWKSPNYVYVNSIDPKLKVLLKNFQLSDDIAFRFGNKGWDDYPLTTDKFVKWINNVPQEEETINLFMDYETFGEHQWAETGIFEFMRALPDAVFSKTNFTFSTPSEVADKISPVGKIHVPIPISWADEERDLTAWLGNDLQDEAFDRLFEMEKLVKGIDDDDIQRDWAYLQTSDHFYYMCTKFFSDGDIHAYFSPYDSPYEAFINYMNVLSDFMIRVKEKLSEKEAKVSDV</sequence>
<proteinExistence type="inferred from homology"/>
<dbReference type="InterPro" id="IPR004300">
    <property type="entry name" value="Glyco_hydro_57_N"/>
</dbReference>
<protein>
    <submittedName>
        <fullName evidence="4">Alpha-amylase</fullName>
    </submittedName>
</protein>
<evidence type="ECO:0000256" key="2">
    <source>
        <dbReference type="ARBA" id="ARBA00023277"/>
    </source>
</evidence>
<feature type="domain" description="Glycoside hydrolase family 57 N-terminal" evidence="3">
    <location>
        <begin position="6"/>
        <end position="295"/>
    </location>
</feature>
<evidence type="ECO:0000256" key="1">
    <source>
        <dbReference type="ARBA" id="ARBA00006821"/>
    </source>
</evidence>
<dbReference type="InterPro" id="IPR052046">
    <property type="entry name" value="GH57_Enzymes"/>
</dbReference>
<gene>
    <name evidence="4" type="ORF">SAMN06265367_10718</name>
</gene>
<name>A0ABY1PCU2_9BACT</name>
<dbReference type="Proteomes" id="UP001157915">
    <property type="component" value="Unassembled WGS sequence"/>
</dbReference>
<keyword evidence="2" id="KW-0119">Carbohydrate metabolism</keyword>
<dbReference type="Pfam" id="PF03065">
    <property type="entry name" value="Glyco_hydro_57"/>
    <property type="match status" value="1"/>
</dbReference>